<keyword evidence="4" id="KW-1185">Reference proteome</keyword>
<dbReference type="Pfam" id="PF14386">
    <property type="entry name" value="DUF4417"/>
    <property type="match status" value="1"/>
</dbReference>
<dbReference type="InterPro" id="IPR025530">
    <property type="entry name" value="DUF4417"/>
</dbReference>
<gene>
    <name evidence="3" type="primary">116</name>
    <name evidence="3" type="ORF">PBI_CHIDIEBERE_116</name>
</gene>
<evidence type="ECO:0000313" key="4">
    <source>
        <dbReference type="Proteomes" id="UP000423645"/>
    </source>
</evidence>
<name>A0A649VM30_9CAUD</name>
<feature type="compositionally biased region" description="Basic and acidic residues" evidence="1">
    <location>
        <begin position="494"/>
        <end position="510"/>
    </location>
</feature>
<feature type="compositionally biased region" description="Basic residues" evidence="1">
    <location>
        <begin position="7"/>
        <end position="19"/>
    </location>
</feature>
<evidence type="ECO:0000313" key="3">
    <source>
        <dbReference type="EMBL" id="QGJ93002.1"/>
    </source>
</evidence>
<evidence type="ECO:0000259" key="2">
    <source>
        <dbReference type="SMART" id="SM00470"/>
    </source>
</evidence>
<feature type="compositionally biased region" description="Acidic residues" evidence="1">
    <location>
        <begin position="511"/>
        <end position="527"/>
    </location>
</feature>
<feature type="compositionally biased region" description="Acidic residues" evidence="1">
    <location>
        <begin position="179"/>
        <end position="188"/>
    </location>
</feature>
<organism evidence="3 4">
    <name type="scientific">Gordonia phage Chidiebere</name>
    <dbReference type="NCBI Taxonomy" id="2656530"/>
    <lineage>
        <taxon>Viruses</taxon>
        <taxon>Duplodnaviria</taxon>
        <taxon>Heunggongvirae</taxon>
        <taxon>Uroviricota</taxon>
        <taxon>Caudoviricetes</taxon>
        <taxon>Chidieberevirus</taxon>
        <taxon>Chidieberevirus chidiebere</taxon>
    </lineage>
</organism>
<dbReference type="InterPro" id="IPR036086">
    <property type="entry name" value="ParB/Sulfiredoxin_sf"/>
</dbReference>
<dbReference type="SMART" id="SM00470">
    <property type="entry name" value="ParB"/>
    <property type="match status" value="1"/>
</dbReference>
<protein>
    <submittedName>
        <fullName evidence="3">ParB-like nuclease domain protein</fullName>
    </submittedName>
</protein>
<dbReference type="Gene3D" id="3.90.1530.10">
    <property type="entry name" value="Conserved hypothetical protein from pyrococcus furiosus pfu- 392566-001, ParB domain"/>
    <property type="match status" value="1"/>
</dbReference>
<proteinExistence type="predicted"/>
<feature type="region of interest" description="Disordered" evidence="1">
    <location>
        <begin position="159"/>
        <end position="233"/>
    </location>
</feature>
<feature type="domain" description="ParB-like N-terminal" evidence="2">
    <location>
        <begin position="31"/>
        <end position="119"/>
    </location>
</feature>
<dbReference type="RefSeq" id="YP_010675634.1">
    <property type="nucleotide sequence ID" value="NC_071005.1"/>
</dbReference>
<dbReference type="EMBL" id="MN586022">
    <property type="protein sequence ID" value="QGJ93002.1"/>
    <property type="molecule type" value="Genomic_DNA"/>
</dbReference>
<dbReference type="Proteomes" id="UP000423645">
    <property type="component" value="Segment"/>
</dbReference>
<dbReference type="InterPro" id="IPR003115">
    <property type="entry name" value="ParB_N"/>
</dbReference>
<feature type="region of interest" description="Disordered" evidence="1">
    <location>
        <begin position="480"/>
        <end position="527"/>
    </location>
</feature>
<dbReference type="Pfam" id="PF02195">
    <property type="entry name" value="ParB_N"/>
    <property type="match status" value="1"/>
</dbReference>
<dbReference type="KEGG" id="vg:77951956"/>
<sequence>MAEPKTAAKKTTTRARRGPKRDGPIAVLETKMVPLDELQLYHANPRIGNIDAIAASLKENGQYKPIVVNIGTHTELKNEILAGNHTYLGMKANGEKNIYASFVDVDDTRAKKIVLADNKTADLGEYDEKIIADLFKSLPDIAGTGYSTEEYEDLLASVDDDFSDPDVDVDDLLSGVNMDNEDYDSAEQEDIRTEREKYKDERAEREADKDYEGKSTVRGDGEDHDEDDRELVKDAPVDKLAELQVVLEIKEDNVWKNPNDPWGIPAIPEHAILKEFPKDVVTWIGHQYTEQKPGRYYFYNYSLGGTKGLDMSKAILAFNTYDHKFMSWWDTPAYNLARHMVKGLKIAVVPDFSYYYTETRVHHLWGVYRANWLGRFFAEAGLQVIPRLQWDFRDPNYQDTALAGVPLNSPTLECSIQNINEEQDRKRAKKQLREMLEYLKPENFIVYGGNPAMRMVSECGWKGQTTHILSYANARRESGAYDKKEGAAKLTAKQKKELREKYGAKEKEFREDGEDTSDFEDEFEDED</sequence>
<feature type="compositionally biased region" description="Acidic residues" evidence="1">
    <location>
        <begin position="159"/>
        <end position="171"/>
    </location>
</feature>
<dbReference type="GeneID" id="77951956"/>
<reference evidence="3 4" key="1">
    <citation type="submission" date="2019-10" db="EMBL/GenBank/DDBJ databases">
        <authorList>
            <person name="Zack K.M."/>
            <person name="Garlena R.A."/>
            <person name="Russell D.A."/>
            <person name="Pope W.H."/>
            <person name="Jacobs-Sera D."/>
            <person name="Hatfull G.F."/>
        </authorList>
    </citation>
    <scope>NUCLEOTIDE SEQUENCE [LARGE SCALE GENOMIC DNA]</scope>
</reference>
<dbReference type="SUPFAM" id="SSF110849">
    <property type="entry name" value="ParB/Sulfiredoxin"/>
    <property type="match status" value="1"/>
</dbReference>
<evidence type="ECO:0000256" key="1">
    <source>
        <dbReference type="SAM" id="MobiDB-lite"/>
    </source>
</evidence>
<feature type="region of interest" description="Disordered" evidence="1">
    <location>
        <begin position="1"/>
        <end position="23"/>
    </location>
</feature>
<accession>A0A649VM30</accession>
<feature type="compositionally biased region" description="Basic and acidic residues" evidence="1">
    <location>
        <begin position="189"/>
        <end position="221"/>
    </location>
</feature>